<sequence length="166" mass="17569">MGSREVGGGFGRCDGHRVARAGAWGPDPVRVRVGLAGVRDDVPGARSSTANGDGCHRTARNSRACGWPFGSGRRRPGLVLVTELGPPLPTPDRFPFGPDLLVAPVHRLGRRSREVHLPSGARWTDTATGALHEGGQTLPVDAPLDRTPLFTREGARLPGFDAKGRS</sequence>
<feature type="domain" description="Glycosyl hydrolase family 31 C-terminal" evidence="1">
    <location>
        <begin position="92"/>
        <end position="155"/>
    </location>
</feature>
<dbReference type="Proteomes" id="UP001595833">
    <property type="component" value="Unassembled WGS sequence"/>
</dbReference>
<dbReference type="InterPro" id="IPR048395">
    <property type="entry name" value="Glyco_hydro_31_C"/>
</dbReference>
<gene>
    <name evidence="2" type="ORF">ACFPFM_04300</name>
</gene>
<proteinExistence type="predicted"/>
<protein>
    <recommendedName>
        <fullName evidence="1">Glycosyl hydrolase family 31 C-terminal domain-containing protein</fullName>
    </recommendedName>
</protein>
<dbReference type="RefSeq" id="WP_344038004.1">
    <property type="nucleotide sequence ID" value="NZ_BAAAKE010000009.1"/>
</dbReference>
<dbReference type="PANTHER" id="PTHR43863:SF2">
    <property type="entry name" value="MALTASE-GLUCOAMYLASE"/>
    <property type="match status" value="1"/>
</dbReference>
<dbReference type="SUPFAM" id="SSF51011">
    <property type="entry name" value="Glycosyl hydrolase domain"/>
    <property type="match status" value="1"/>
</dbReference>
<evidence type="ECO:0000313" key="2">
    <source>
        <dbReference type="EMBL" id="MFC5052975.1"/>
    </source>
</evidence>
<dbReference type="InterPro" id="IPR051816">
    <property type="entry name" value="Glycosyl_Hydrolase_31"/>
</dbReference>
<dbReference type="Pfam" id="PF21365">
    <property type="entry name" value="Glyco_hydro_31_3rd"/>
    <property type="match status" value="1"/>
</dbReference>
<name>A0ABV9XUQ4_9PSEU</name>
<dbReference type="InterPro" id="IPR013780">
    <property type="entry name" value="Glyco_hydro_b"/>
</dbReference>
<dbReference type="EMBL" id="JBHSJB010000004">
    <property type="protein sequence ID" value="MFC5052975.1"/>
    <property type="molecule type" value="Genomic_DNA"/>
</dbReference>
<evidence type="ECO:0000259" key="1">
    <source>
        <dbReference type="Pfam" id="PF21365"/>
    </source>
</evidence>
<organism evidence="2 3">
    <name type="scientific">Saccharothrix xinjiangensis</name>
    <dbReference type="NCBI Taxonomy" id="204798"/>
    <lineage>
        <taxon>Bacteria</taxon>
        <taxon>Bacillati</taxon>
        <taxon>Actinomycetota</taxon>
        <taxon>Actinomycetes</taxon>
        <taxon>Pseudonocardiales</taxon>
        <taxon>Pseudonocardiaceae</taxon>
        <taxon>Saccharothrix</taxon>
    </lineage>
</organism>
<reference evidence="3" key="1">
    <citation type="journal article" date="2019" name="Int. J. Syst. Evol. Microbiol.">
        <title>The Global Catalogue of Microorganisms (GCM) 10K type strain sequencing project: providing services to taxonomists for standard genome sequencing and annotation.</title>
        <authorList>
            <consortium name="The Broad Institute Genomics Platform"/>
            <consortium name="The Broad Institute Genome Sequencing Center for Infectious Disease"/>
            <person name="Wu L."/>
            <person name="Ma J."/>
        </authorList>
    </citation>
    <scope>NUCLEOTIDE SEQUENCE [LARGE SCALE GENOMIC DNA]</scope>
    <source>
        <strain evidence="3">KCTC 12848</strain>
    </source>
</reference>
<dbReference type="PANTHER" id="PTHR43863">
    <property type="entry name" value="HYDROLASE, PUTATIVE (AFU_ORTHOLOGUE AFUA_1G03140)-RELATED"/>
    <property type="match status" value="1"/>
</dbReference>
<accession>A0ABV9XUQ4</accession>
<keyword evidence="3" id="KW-1185">Reference proteome</keyword>
<comment type="caution">
    <text evidence="2">The sequence shown here is derived from an EMBL/GenBank/DDBJ whole genome shotgun (WGS) entry which is preliminary data.</text>
</comment>
<evidence type="ECO:0000313" key="3">
    <source>
        <dbReference type="Proteomes" id="UP001595833"/>
    </source>
</evidence>
<dbReference type="Gene3D" id="2.60.40.1180">
    <property type="entry name" value="Golgi alpha-mannosidase II"/>
    <property type="match status" value="1"/>
</dbReference>